<evidence type="ECO:0000259" key="1">
    <source>
        <dbReference type="Pfam" id="PF14652"/>
    </source>
</evidence>
<dbReference type="InterPro" id="IPR026704">
    <property type="entry name" value="KATNIP"/>
</dbReference>
<proteinExistence type="predicted"/>
<protein>
    <recommendedName>
        <fullName evidence="1">KATNIP domain-containing protein</fullName>
    </recommendedName>
</protein>
<reference evidence="2" key="1">
    <citation type="submission" date="2016-10" db="EMBL/GenBank/DDBJ databases">
        <authorList>
            <person name="Benchimol M."/>
            <person name="Almeida L.G."/>
            <person name="Vasconcelos A.T."/>
            <person name="Perreira-Neves A."/>
            <person name="Rosa I.A."/>
            <person name="Tasca T."/>
            <person name="Bogo M.R."/>
            <person name="de Souza W."/>
        </authorList>
    </citation>
    <scope>NUCLEOTIDE SEQUENCE [LARGE SCALE GENOMIC DNA]</scope>
    <source>
        <strain evidence="2">K</strain>
    </source>
</reference>
<dbReference type="RefSeq" id="XP_068355250.1">
    <property type="nucleotide sequence ID" value="XM_068493604.1"/>
</dbReference>
<dbReference type="InterPro" id="IPR027859">
    <property type="entry name" value="KATNIP_dom"/>
</dbReference>
<name>A0A1J4JTP0_9EUKA</name>
<evidence type="ECO:0000313" key="3">
    <source>
        <dbReference type="Proteomes" id="UP000179807"/>
    </source>
</evidence>
<dbReference type="EMBL" id="MLAK01000882">
    <property type="protein sequence ID" value="OHT02114.1"/>
    <property type="molecule type" value="Genomic_DNA"/>
</dbReference>
<accession>A0A1J4JTP0</accession>
<keyword evidence="3" id="KW-1185">Reference proteome</keyword>
<comment type="caution">
    <text evidence="2">The sequence shown here is derived from an EMBL/GenBank/DDBJ whole genome shotgun (WGS) entry which is preliminary data.</text>
</comment>
<gene>
    <name evidence="2" type="ORF">TRFO_07317</name>
</gene>
<feature type="domain" description="KATNIP" evidence="1">
    <location>
        <begin position="269"/>
        <end position="375"/>
    </location>
</feature>
<dbReference type="Pfam" id="PF14652">
    <property type="entry name" value="DUF4457"/>
    <property type="match status" value="1"/>
</dbReference>
<dbReference type="PANTHER" id="PTHR21534">
    <property type="entry name" value="KATANIN-INTERACTING PROTEIN"/>
    <property type="match status" value="1"/>
</dbReference>
<dbReference type="Proteomes" id="UP000179807">
    <property type="component" value="Unassembled WGS sequence"/>
</dbReference>
<organism evidence="2 3">
    <name type="scientific">Tritrichomonas foetus</name>
    <dbReference type="NCBI Taxonomy" id="1144522"/>
    <lineage>
        <taxon>Eukaryota</taxon>
        <taxon>Metamonada</taxon>
        <taxon>Parabasalia</taxon>
        <taxon>Tritrichomonadida</taxon>
        <taxon>Tritrichomonadidae</taxon>
        <taxon>Tritrichomonas</taxon>
    </lineage>
</organism>
<dbReference type="AlphaFoldDB" id="A0A1J4JTP0"/>
<sequence>MKPVANLRSSKNLAKIIVKRPTIHANKSYAVLEKLPQPNHNVSSSTGSKKGSIAPSFSFRDFQKCLPHAQSRQHQRSKGVSHVGSQLSFLSQSLLHTKVLTIQIQSNWGNQTTMMLSAINVYDEKHNQIIIKSISSYPELPNPVVLERLTLTNLIKNEKDEFQTEWPPQYPYDSFSFIITIDDCTTPKYIRLWNSQTSQDAAAKSFAILHGTNICCEGVIPKGFGNDYELSFKSKNIEESFSKQFLQELFPNSIHEQLKLQDIYGNYPLHPVSKVTFEILNTHCDSKERIIGLNGIELYNENFAKITENYVDEVFVENFLSSTNRANLIRENKVSNKEVDMFMGELFSHESESLPKIHFIMTEPVMLTKIEIWNLNAENRSLRINSGEVM</sequence>
<dbReference type="GeneID" id="94828308"/>
<evidence type="ECO:0000313" key="2">
    <source>
        <dbReference type="EMBL" id="OHT02114.1"/>
    </source>
</evidence>
<dbReference type="PANTHER" id="PTHR21534:SF0">
    <property type="entry name" value="KATANIN-INTERACTING PROTEIN"/>
    <property type="match status" value="1"/>
</dbReference>
<dbReference type="VEuPathDB" id="TrichDB:TRFO_07317"/>
<dbReference type="OrthoDB" id="304622at2759"/>